<dbReference type="Gene3D" id="3.30.565.10">
    <property type="entry name" value="Histidine kinase-like ATPase, C-terminal domain"/>
    <property type="match status" value="1"/>
</dbReference>
<evidence type="ECO:0000256" key="1">
    <source>
        <dbReference type="ARBA" id="ARBA00022527"/>
    </source>
</evidence>
<dbReference type="Proteomes" id="UP000526734">
    <property type="component" value="Unassembled WGS sequence"/>
</dbReference>
<evidence type="ECO:0000259" key="2">
    <source>
        <dbReference type="Pfam" id="PF13581"/>
    </source>
</evidence>
<dbReference type="InterPro" id="IPR050267">
    <property type="entry name" value="Anti-sigma-factor_SerPK"/>
</dbReference>
<comment type="caution">
    <text evidence="4">The sequence shown here is derived from an EMBL/GenBank/DDBJ whole genome shotgun (WGS) entry which is preliminary data.</text>
</comment>
<dbReference type="SUPFAM" id="SSF55874">
    <property type="entry name" value="ATPase domain of HSP90 chaperone/DNA topoisomerase II/histidine kinase"/>
    <property type="match status" value="1"/>
</dbReference>
<dbReference type="CDD" id="cd16936">
    <property type="entry name" value="HATPase_RsbW-like"/>
    <property type="match status" value="1"/>
</dbReference>
<dbReference type="Pfam" id="PF13581">
    <property type="entry name" value="HATPase_c_2"/>
    <property type="match status" value="1"/>
</dbReference>
<protein>
    <submittedName>
        <fullName evidence="4">Sensor histidine kinase</fullName>
    </submittedName>
</protein>
<feature type="domain" description="Histidine kinase/HSP90-like ATPase" evidence="2">
    <location>
        <begin position="199"/>
        <end position="307"/>
    </location>
</feature>
<dbReference type="NCBIfam" id="NF041045">
    <property type="entry name" value="RsbA_anti_sig"/>
    <property type="match status" value="1"/>
</dbReference>
<dbReference type="GO" id="GO:0004674">
    <property type="term" value="F:protein serine/threonine kinase activity"/>
    <property type="evidence" value="ECO:0007669"/>
    <property type="project" value="UniProtKB-KW"/>
</dbReference>
<keyword evidence="1" id="KW-0723">Serine/threonine-protein kinase</keyword>
<dbReference type="Pfam" id="PF14417">
    <property type="entry name" value="MEDS"/>
    <property type="match status" value="1"/>
</dbReference>
<accession>A0A7W3VRJ2</accession>
<dbReference type="InterPro" id="IPR047718">
    <property type="entry name" value="RsbA-like_anti_sig"/>
</dbReference>
<dbReference type="InterPro" id="IPR036890">
    <property type="entry name" value="HATPase_C_sf"/>
</dbReference>
<evidence type="ECO:0000313" key="4">
    <source>
        <dbReference type="EMBL" id="MBB1151853.1"/>
    </source>
</evidence>
<reference evidence="4 5" key="1">
    <citation type="submission" date="2020-08" db="EMBL/GenBank/DDBJ databases">
        <title>Amycolatopsis sp. nov. DR6-1 isolated from Dendrobium heterocarpum.</title>
        <authorList>
            <person name="Tedsree N."/>
            <person name="Kuncharoen N."/>
            <person name="Likhitwitayawuid K."/>
            <person name="Tanasupawat S."/>
        </authorList>
    </citation>
    <scope>NUCLEOTIDE SEQUENCE [LARGE SCALE GENOMIC DNA]</scope>
    <source>
        <strain evidence="4 5">DR6-1</strain>
    </source>
</reference>
<feature type="domain" description="MEDS" evidence="3">
    <location>
        <begin position="12"/>
        <end position="155"/>
    </location>
</feature>
<evidence type="ECO:0000313" key="5">
    <source>
        <dbReference type="Proteomes" id="UP000526734"/>
    </source>
</evidence>
<keyword evidence="5" id="KW-1185">Reference proteome</keyword>
<sequence length="311" mass="33038">MSVRYANQAFLHPALFYRGADEFTAGVVSFVRDGLAAGEPVAVAAPPEHVSLVRAELGADADRVLLVDMTEAGRNPGRIIPGVLRAFADGHPDQHVRIVGEPVWAGRSPAEYPACAQHEALINLAFEGRWATILCPYDAEALGATELADALRTHPWLIDGAGEWRSSGDYAPDAVVADYNRELPPPPGARSFVVAEPDLVGLRVVTAETARRHGLAEDRVEDAVMAVSELAVNSVEHGSGSAVVRLGFADGELVCQVRDEGWLADPMAGRVPASPDQVRGRGLLLVNHLADLVRMHSDPAGSTVEARFAAG</sequence>
<proteinExistence type="predicted"/>
<evidence type="ECO:0000259" key="3">
    <source>
        <dbReference type="Pfam" id="PF14417"/>
    </source>
</evidence>
<organism evidence="4 5">
    <name type="scientific">Amycolatopsis dendrobii</name>
    <dbReference type="NCBI Taxonomy" id="2760662"/>
    <lineage>
        <taxon>Bacteria</taxon>
        <taxon>Bacillati</taxon>
        <taxon>Actinomycetota</taxon>
        <taxon>Actinomycetes</taxon>
        <taxon>Pseudonocardiales</taxon>
        <taxon>Pseudonocardiaceae</taxon>
        <taxon>Amycolatopsis</taxon>
    </lineage>
</organism>
<dbReference type="AlphaFoldDB" id="A0A7W3VRJ2"/>
<name>A0A7W3VRJ2_9PSEU</name>
<keyword evidence="4" id="KW-0808">Transferase</keyword>
<dbReference type="PANTHER" id="PTHR35526">
    <property type="entry name" value="ANTI-SIGMA-F FACTOR RSBW-RELATED"/>
    <property type="match status" value="1"/>
</dbReference>
<gene>
    <name evidence="4" type="ORF">H4281_01775</name>
</gene>
<keyword evidence="4" id="KW-0418">Kinase</keyword>
<dbReference type="InterPro" id="IPR003594">
    <property type="entry name" value="HATPase_dom"/>
</dbReference>
<dbReference type="PANTHER" id="PTHR35526:SF3">
    <property type="entry name" value="ANTI-SIGMA-F FACTOR RSBW"/>
    <property type="match status" value="1"/>
</dbReference>
<dbReference type="EMBL" id="JACGZW010000001">
    <property type="protein sequence ID" value="MBB1151853.1"/>
    <property type="molecule type" value="Genomic_DNA"/>
</dbReference>
<dbReference type="InterPro" id="IPR025847">
    <property type="entry name" value="MEDS_domain"/>
</dbReference>